<dbReference type="CDD" id="cd01948">
    <property type="entry name" value="EAL"/>
    <property type="match status" value="1"/>
</dbReference>
<evidence type="ECO:0000256" key="1">
    <source>
        <dbReference type="SAM" id="Phobius"/>
    </source>
</evidence>
<dbReference type="NCBIfam" id="TIGR00254">
    <property type="entry name" value="GGDEF"/>
    <property type="match status" value="1"/>
</dbReference>
<feature type="domain" description="EAL" evidence="2">
    <location>
        <begin position="441"/>
        <end position="685"/>
    </location>
</feature>
<dbReference type="Pfam" id="PF00563">
    <property type="entry name" value="EAL"/>
    <property type="match status" value="1"/>
</dbReference>
<reference evidence="5 6" key="1">
    <citation type="submission" date="2017-11" db="EMBL/GenBank/DDBJ databases">
        <title>Draft genome sequence of magnetotactic bacterium Magnetospirillum kuznetsovii LBB-42.</title>
        <authorList>
            <person name="Grouzdev D.S."/>
            <person name="Rysina M.S."/>
            <person name="Baslerov R.V."/>
            <person name="Koziaeva V."/>
        </authorList>
    </citation>
    <scope>NUCLEOTIDE SEQUENCE [LARGE SCALE GENOMIC DNA]</scope>
    <source>
        <strain evidence="5 6">LBB-42</strain>
    </source>
</reference>
<feature type="transmembrane region" description="Helical" evidence="1">
    <location>
        <begin position="184"/>
        <end position="206"/>
    </location>
</feature>
<evidence type="ECO:0000313" key="6">
    <source>
        <dbReference type="Proteomes" id="UP000251075"/>
    </source>
</evidence>
<dbReference type="Gene3D" id="3.30.70.270">
    <property type="match status" value="1"/>
</dbReference>
<dbReference type="InterPro" id="IPR050706">
    <property type="entry name" value="Cyclic-di-GMP_PDE-like"/>
</dbReference>
<dbReference type="InterPro" id="IPR035919">
    <property type="entry name" value="EAL_sf"/>
</dbReference>
<sequence>MPGRGLPLHKPARISITRVVFLLSLFATALAFGVVMLISGEVREKSVRDLARDEARQTSTLVFETLYAAMRKGWSKSEIADVILRLQTALPDLRIDVIRGPAVISQFGELAGDLEALRSDPLLKQVLETGQETLVPGTTGIRYLYPVKAKEECLVCHTMAKQGDINGIIDITYPIHSLKVSLDYVLNTVLAYFFGILVLLSAALYLKLKFFVALPITNMVGLMQEIIQHTDLSRRVKTSGIISEVADLSEYFNKLLYTVEDYQHRLEELSIRDPLTRLYNRRKFDEFLDHEADRAKRTGDSFCIAHIDLDDFKNINDTFGHPIGDLVLKEIASVLVREVRRTDVVARVGADEFSVLLPETDPEEGRQVADKLRQTITDLALGLPVGGVRVTASIGLASFPDNAENARKMSIAADVALYKAKRSGKNQVAVIGESDDTTAVIFSQGEMVRTALAEGRLVPFFQPIVAAADGTIAAYEVLARVVDGDSAVCAGDFIEAAEELGLAGEIDDAVFDRALEAMSAGILGNAKVFVNLSAKSITNRERMLSIPRRLAEAGIAPARVVLEITEREALPHFGDVVSMVNELRAQGLAFALDDFGSGFSSFLYLKYITVDYVKIEGSFVRQVVTDPRDRIMVEHIHSMAKSFGMITIAEFVEDQDTLELLREMGIDLCQGFHLGMPKAVDKLST</sequence>
<dbReference type="GO" id="GO:0007165">
    <property type="term" value="P:signal transduction"/>
    <property type="evidence" value="ECO:0007669"/>
    <property type="project" value="InterPro"/>
</dbReference>
<dbReference type="InterPro" id="IPR043128">
    <property type="entry name" value="Rev_trsase/Diguanyl_cyclase"/>
</dbReference>
<dbReference type="InterPro" id="IPR003660">
    <property type="entry name" value="HAMP_dom"/>
</dbReference>
<dbReference type="InterPro" id="IPR000160">
    <property type="entry name" value="GGDEF_dom"/>
</dbReference>
<keyword evidence="1" id="KW-0812">Transmembrane</keyword>
<dbReference type="FunFam" id="3.30.70.270:FF:000001">
    <property type="entry name" value="Diguanylate cyclase domain protein"/>
    <property type="match status" value="1"/>
</dbReference>
<dbReference type="PROSITE" id="PS50885">
    <property type="entry name" value="HAMP"/>
    <property type="match status" value="1"/>
</dbReference>
<dbReference type="SUPFAM" id="SSF55073">
    <property type="entry name" value="Nucleotide cyclase"/>
    <property type="match status" value="1"/>
</dbReference>
<dbReference type="PANTHER" id="PTHR33121">
    <property type="entry name" value="CYCLIC DI-GMP PHOSPHODIESTERASE PDEF"/>
    <property type="match status" value="1"/>
</dbReference>
<dbReference type="InterPro" id="IPR029787">
    <property type="entry name" value="Nucleotide_cyclase"/>
</dbReference>
<dbReference type="GO" id="GO:0016020">
    <property type="term" value="C:membrane"/>
    <property type="evidence" value="ECO:0007669"/>
    <property type="project" value="InterPro"/>
</dbReference>
<organism evidence="5 6">
    <name type="scientific">Paramagnetospirillum kuznetsovii</name>
    <dbReference type="NCBI Taxonomy" id="2053833"/>
    <lineage>
        <taxon>Bacteria</taxon>
        <taxon>Pseudomonadati</taxon>
        <taxon>Pseudomonadota</taxon>
        <taxon>Alphaproteobacteria</taxon>
        <taxon>Rhodospirillales</taxon>
        <taxon>Magnetospirillaceae</taxon>
        <taxon>Paramagnetospirillum</taxon>
    </lineage>
</organism>
<dbReference type="CDD" id="cd01949">
    <property type="entry name" value="GGDEF"/>
    <property type="match status" value="1"/>
</dbReference>
<dbReference type="PROSITE" id="PS50883">
    <property type="entry name" value="EAL"/>
    <property type="match status" value="1"/>
</dbReference>
<dbReference type="EMBL" id="PGTO01000006">
    <property type="protein sequence ID" value="RAU21969.1"/>
    <property type="molecule type" value="Genomic_DNA"/>
</dbReference>
<dbReference type="OrthoDB" id="7251575at2"/>
<feature type="transmembrane region" description="Helical" evidence="1">
    <location>
        <begin position="20"/>
        <end position="38"/>
    </location>
</feature>
<evidence type="ECO:0000313" key="5">
    <source>
        <dbReference type="EMBL" id="RAU21969.1"/>
    </source>
</evidence>
<keyword evidence="1" id="KW-0472">Membrane</keyword>
<dbReference type="AlphaFoldDB" id="A0A364NY11"/>
<accession>A0A364NY11</accession>
<dbReference type="Proteomes" id="UP000251075">
    <property type="component" value="Unassembled WGS sequence"/>
</dbReference>
<feature type="domain" description="GGDEF" evidence="4">
    <location>
        <begin position="300"/>
        <end position="433"/>
    </location>
</feature>
<dbReference type="PANTHER" id="PTHR33121:SF71">
    <property type="entry name" value="OXYGEN SENSOR PROTEIN DOSP"/>
    <property type="match status" value="1"/>
</dbReference>
<dbReference type="Gene3D" id="3.30.450.290">
    <property type="match status" value="1"/>
</dbReference>
<dbReference type="GO" id="GO:0071111">
    <property type="term" value="F:cyclic-guanylate-specific phosphodiesterase activity"/>
    <property type="evidence" value="ECO:0007669"/>
    <property type="project" value="InterPro"/>
</dbReference>
<comment type="caution">
    <text evidence="5">The sequence shown here is derived from an EMBL/GenBank/DDBJ whole genome shotgun (WGS) entry which is preliminary data.</text>
</comment>
<protein>
    <submittedName>
        <fullName evidence="5">Signal transduction protein</fullName>
    </submittedName>
</protein>
<dbReference type="PROSITE" id="PS50887">
    <property type="entry name" value="GGDEF"/>
    <property type="match status" value="1"/>
</dbReference>
<name>A0A364NY11_9PROT</name>
<evidence type="ECO:0000259" key="3">
    <source>
        <dbReference type="PROSITE" id="PS50885"/>
    </source>
</evidence>
<gene>
    <name evidence="5" type="ORF">CU669_09705</name>
</gene>
<feature type="domain" description="HAMP" evidence="3">
    <location>
        <begin position="210"/>
        <end position="264"/>
    </location>
</feature>
<keyword evidence="6" id="KW-1185">Reference proteome</keyword>
<dbReference type="SMART" id="SM00052">
    <property type="entry name" value="EAL"/>
    <property type="match status" value="1"/>
</dbReference>
<dbReference type="InterPro" id="IPR001633">
    <property type="entry name" value="EAL_dom"/>
</dbReference>
<dbReference type="SMART" id="SM00267">
    <property type="entry name" value="GGDEF"/>
    <property type="match status" value="1"/>
</dbReference>
<evidence type="ECO:0000259" key="2">
    <source>
        <dbReference type="PROSITE" id="PS50883"/>
    </source>
</evidence>
<dbReference type="Gene3D" id="3.20.20.450">
    <property type="entry name" value="EAL domain"/>
    <property type="match status" value="1"/>
</dbReference>
<proteinExistence type="predicted"/>
<dbReference type="Pfam" id="PF00990">
    <property type="entry name" value="GGDEF"/>
    <property type="match status" value="1"/>
</dbReference>
<keyword evidence="1" id="KW-1133">Transmembrane helix</keyword>
<dbReference type="SUPFAM" id="SSF141868">
    <property type="entry name" value="EAL domain-like"/>
    <property type="match status" value="1"/>
</dbReference>
<evidence type="ECO:0000259" key="4">
    <source>
        <dbReference type="PROSITE" id="PS50887"/>
    </source>
</evidence>